<dbReference type="RefSeq" id="YP_008003636.1">
    <property type="nucleotide sequence ID" value="NC_021246.1"/>
</dbReference>
<evidence type="ECO:0000313" key="1">
    <source>
        <dbReference type="EMBL" id="CCU56317.1"/>
    </source>
</evidence>
<protein>
    <submittedName>
        <fullName evidence="1">Uncharacterized protein</fullName>
    </submittedName>
</protein>
<sequence length="147" mass="18053">MKISFNKYDIELYDINFYSQYNFKSFFQIYYHNNIDYCSNVDYIKLFNLFTLEDFLSLANNKITNNILDSMNKLSTIDLYKVMQHGYKYFDKNMLYDIFVPFGIIKVYKDKINIKNNIINPDLKYFENVIDINKFNREYYDYKYVIN</sequence>
<reference evidence="1 2" key="1">
    <citation type="journal article" date="2013" name="J. Virol.">
        <title>New Insights into the Evolution of Entomopoxvirinae from the Complete Genome Sequences of Four Entomopoxviruses Infecting Adoxophyes honmai, Choristoneura biennis, Choristoneura rosaceana, and Mythimna separata.</title>
        <authorList>
            <person name="Theze J."/>
            <person name="Takatsuka J."/>
            <person name="Li Z."/>
            <person name="Gallais J."/>
            <person name="Doucet D."/>
            <person name="Arif B."/>
            <person name="Nakai M."/>
            <person name="Herniou E.A."/>
        </authorList>
    </citation>
    <scope>NUCLEOTIDE SEQUENCE [LARGE SCALE GENOMIC DNA]</scope>
</reference>
<dbReference type="GeneID" id="15613741"/>
<name>A0A916KQ77_9POXV</name>
<proteinExistence type="predicted"/>
<dbReference type="KEGG" id="vg:15613741"/>
<accession>A0A916KQ77</accession>
<keyword evidence="2" id="KW-1185">Reference proteome</keyword>
<gene>
    <name evidence="1" type="ORF">MYSEV_119</name>
</gene>
<evidence type="ECO:0000313" key="2">
    <source>
        <dbReference type="Proteomes" id="UP000792671"/>
    </source>
</evidence>
<organism evidence="1 2">
    <name type="scientific">Mythimna separata entomopoxvirus 'L'</name>
    <dbReference type="NCBI Taxonomy" id="1293572"/>
    <lineage>
        <taxon>Viruses</taxon>
        <taxon>Varidnaviria</taxon>
        <taxon>Bamfordvirae</taxon>
        <taxon>Nucleocytoviricota</taxon>
        <taxon>Pokkesviricetes</taxon>
        <taxon>Chitovirales</taxon>
        <taxon>Poxviridae</taxon>
        <taxon>Entomopoxvirinae</taxon>
        <taxon>Betaentomopoxvirus</taxon>
        <taxon>Betaentomopoxvirus mseparata</taxon>
        <taxon>Mythimna separata entomopoxvirus</taxon>
    </lineage>
</organism>
<dbReference type="OrthoDB" id="20272at10239"/>
<dbReference type="EMBL" id="HF679134">
    <property type="protein sequence ID" value="CCU56317.1"/>
    <property type="molecule type" value="Genomic_DNA"/>
</dbReference>
<dbReference type="Proteomes" id="UP000792671">
    <property type="component" value="Genome"/>
</dbReference>